<evidence type="ECO:0000313" key="5">
    <source>
        <dbReference type="Proteomes" id="UP000755667"/>
    </source>
</evidence>
<organism evidence="3 5">
    <name type="scientific">Marivita cryptomonadis</name>
    <dbReference type="NCBI Taxonomy" id="505252"/>
    <lineage>
        <taxon>Bacteria</taxon>
        <taxon>Pseudomonadati</taxon>
        <taxon>Pseudomonadota</taxon>
        <taxon>Alphaproteobacteria</taxon>
        <taxon>Rhodobacterales</taxon>
        <taxon>Roseobacteraceae</taxon>
        <taxon>Marivita</taxon>
    </lineage>
</organism>
<dbReference type="InterPro" id="IPR050491">
    <property type="entry name" value="AmpC-like"/>
</dbReference>
<feature type="signal peptide" evidence="1">
    <location>
        <begin position="1"/>
        <end position="23"/>
    </location>
</feature>
<keyword evidence="1" id="KW-0732">Signal</keyword>
<dbReference type="EMBL" id="JAFBXE010000002">
    <property type="protein sequence ID" value="MBM2411293.1"/>
    <property type="molecule type" value="Genomic_DNA"/>
</dbReference>
<accession>A0A9Q2P0H5</accession>
<sequence>MYGAGQLICRAVICVALAGPAHASDSPSVRYLDGPEGINVTAAAATADASFAIASVGKTMTSVAVLRQLAHGDLQLDDPAVDWFAPDIVDGFQGLEGVTLRHLLTMTSGLPDYYTDAYMEDVLDDSDLQTPTTALSYAFDDEPLFAPGRGFDYSNTNYVLLGLILEQVTGLTYAQALQREVFNPAGMTDSYVFGSRPLPNSFVDTPHDVRAYYNGAGFGDGGVIATAQDVARFYQALFIQQTLLSPDLLSIMTQDPMNEGYGMGIEIDGPIVGHSGGDLGFSSDVRLHRASGTIAVMVIAEEDADTSWTDDQMPD</sequence>
<keyword evidence="6" id="KW-1185">Reference proteome</keyword>
<dbReference type="Proteomes" id="UP000755667">
    <property type="component" value="Unassembled WGS sequence"/>
</dbReference>
<protein>
    <submittedName>
        <fullName evidence="3">Beta-lactamase family protein</fullName>
    </submittedName>
</protein>
<evidence type="ECO:0000313" key="3">
    <source>
        <dbReference type="EMBL" id="MBM2411293.1"/>
    </source>
</evidence>
<evidence type="ECO:0000259" key="2">
    <source>
        <dbReference type="Pfam" id="PF00144"/>
    </source>
</evidence>
<dbReference type="AlphaFoldDB" id="A0A9Q2P0H5"/>
<name>A0A9Q2P0H5_9RHOB</name>
<comment type="caution">
    <text evidence="3">The sequence shown here is derived from an EMBL/GenBank/DDBJ whole genome shotgun (WGS) entry which is preliminary data.</text>
</comment>
<dbReference type="InterPro" id="IPR001466">
    <property type="entry name" value="Beta-lactam-related"/>
</dbReference>
<evidence type="ECO:0000256" key="1">
    <source>
        <dbReference type="SAM" id="SignalP"/>
    </source>
</evidence>
<dbReference type="Pfam" id="PF00144">
    <property type="entry name" value="Beta-lactamase"/>
    <property type="match status" value="1"/>
</dbReference>
<evidence type="ECO:0000313" key="4">
    <source>
        <dbReference type="EMBL" id="MBM2415960.1"/>
    </source>
</evidence>
<dbReference type="InterPro" id="IPR012338">
    <property type="entry name" value="Beta-lactam/transpept-like"/>
</dbReference>
<dbReference type="RefSeq" id="WP_171046151.1">
    <property type="nucleotide sequence ID" value="NZ_JAFBWU010000002.1"/>
</dbReference>
<dbReference type="Gene3D" id="3.40.710.10">
    <property type="entry name" value="DD-peptidase/beta-lactamase superfamily"/>
    <property type="match status" value="1"/>
</dbReference>
<proteinExistence type="predicted"/>
<feature type="chain" id="PRO_5040128760" evidence="1">
    <location>
        <begin position="24"/>
        <end position="315"/>
    </location>
</feature>
<gene>
    <name evidence="3" type="ORF">JQX41_03180</name>
    <name evidence="4" type="ORF">JQX48_03180</name>
</gene>
<reference evidence="3 6" key="1">
    <citation type="submission" date="2021-01" db="EMBL/GenBank/DDBJ databases">
        <title>Diatom-associated Roseobacters Show Island Model of Population Structure.</title>
        <authorList>
            <person name="Qu L."/>
            <person name="Feng X."/>
            <person name="Chen Y."/>
            <person name="Li L."/>
            <person name="Wang X."/>
            <person name="Hu Z."/>
            <person name="Wang H."/>
            <person name="Luo H."/>
        </authorList>
    </citation>
    <scope>NUCLEOTIDE SEQUENCE</scope>
    <source>
        <strain evidence="4 6">CC28-63</strain>
        <strain evidence="3">CC28-69</strain>
    </source>
</reference>
<evidence type="ECO:0000313" key="6">
    <source>
        <dbReference type="Proteomes" id="UP000809440"/>
    </source>
</evidence>
<feature type="domain" description="Beta-lactamase-related" evidence="2">
    <location>
        <begin position="44"/>
        <end position="301"/>
    </location>
</feature>
<dbReference type="GeneID" id="62641060"/>
<dbReference type="EMBL" id="JAFBXF010000002">
    <property type="protein sequence ID" value="MBM2415960.1"/>
    <property type="molecule type" value="Genomic_DNA"/>
</dbReference>
<dbReference type="PANTHER" id="PTHR46825">
    <property type="entry name" value="D-ALANYL-D-ALANINE-CARBOXYPEPTIDASE/ENDOPEPTIDASE AMPH"/>
    <property type="match status" value="1"/>
</dbReference>
<dbReference type="Proteomes" id="UP000809440">
    <property type="component" value="Unassembled WGS sequence"/>
</dbReference>
<dbReference type="PANTHER" id="PTHR46825:SF7">
    <property type="entry name" value="D-ALANYL-D-ALANINE CARBOXYPEPTIDASE"/>
    <property type="match status" value="1"/>
</dbReference>
<dbReference type="SUPFAM" id="SSF56601">
    <property type="entry name" value="beta-lactamase/transpeptidase-like"/>
    <property type="match status" value="1"/>
</dbReference>